<evidence type="ECO:0000256" key="3">
    <source>
        <dbReference type="RuleBase" id="RU361235"/>
    </source>
</evidence>
<evidence type="ECO:0000259" key="4">
    <source>
        <dbReference type="Pfam" id="PF00135"/>
    </source>
</evidence>
<proteinExistence type="inferred from homology"/>
<dbReference type="EMBL" id="JBHTIS010000675">
    <property type="protein sequence ID" value="MFD1046494.1"/>
    <property type="molecule type" value="Genomic_DNA"/>
</dbReference>
<dbReference type="InterPro" id="IPR050309">
    <property type="entry name" value="Type-B_Carboxylest/Lipase"/>
</dbReference>
<evidence type="ECO:0000313" key="5">
    <source>
        <dbReference type="EMBL" id="MFD1046494.1"/>
    </source>
</evidence>
<comment type="caution">
    <text evidence="5">The sequence shown here is derived from an EMBL/GenBank/DDBJ whole genome shotgun (WGS) entry which is preliminary data.</text>
</comment>
<dbReference type="InterPro" id="IPR019826">
    <property type="entry name" value="Carboxylesterase_B_AS"/>
</dbReference>
<dbReference type="InterPro" id="IPR002018">
    <property type="entry name" value="CarbesteraseB"/>
</dbReference>
<reference evidence="6" key="1">
    <citation type="journal article" date="2019" name="Int. J. Syst. Evol. Microbiol.">
        <title>The Global Catalogue of Microorganisms (GCM) 10K type strain sequencing project: providing services to taxonomists for standard genome sequencing and annotation.</title>
        <authorList>
            <consortium name="The Broad Institute Genomics Platform"/>
            <consortium name="The Broad Institute Genome Sequencing Center for Infectious Disease"/>
            <person name="Wu L."/>
            <person name="Ma J."/>
        </authorList>
    </citation>
    <scope>NUCLEOTIDE SEQUENCE [LARGE SCALE GENOMIC DNA]</scope>
    <source>
        <strain evidence="6">JCM 31486</strain>
    </source>
</reference>
<evidence type="ECO:0000256" key="2">
    <source>
        <dbReference type="ARBA" id="ARBA00022801"/>
    </source>
</evidence>
<comment type="similarity">
    <text evidence="1 3">Belongs to the type-B carboxylesterase/lipase family.</text>
</comment>
<keyword evidence="2 3" id="KW-0378">Hydrolase</keyword>
<dbReference type="SUPFAM" id="SSF53474">
    <property type="entry name" value="alpha/beta-Hydrolases"/>
    <property type="match status" value="1"/>
</dbReference>
<organism evidence="5 6">
    <name type="scientific">Kibdelosporangium lantanae</name>
    <dbReference type="NCBI Taxonomy" id="1497396"/>
    <lineage>
        <taxon>Bacteria</taxon>
        <taxon>Bacillati</taxon>
        <taxon>Actinomycetota</taxon>
        <taxon>Actinomycetes</taxon>
        <taxon>Pseudonocardiales</taxon>
        <taxon>Pseudonocardiaceae</taxon>
        <taxon>Kibdelosporangium</taxon>
    </lineage>
</organism>
<dbReference type="InterPro" id="IPR029058">
    <property type="entry name" value="AB_hydrolase_fold"/>
</dbReference>
<feature type="domain" description="Carboxylesterase type B" evidence="4">
    <location>
        <begin position="3"/>
        <end position="199"/>
    </location>
</feature>
<name>A0ABW3MB16_9PSEU</name>
<dbReference type="Proteomes" id="UP001597045">
    <property type="component" value="Unassembled WGS sequence"/>
</dbReference>
<protein>
    <recommendedName>
        <fullName evidence="3">Carboxylic ester hydrolase</fullName>
        <ecNumber evidence="3">3.1.1.-</ecNumber>
    </recommendedName>
</protein>
<keyword evidence="6" id="KW-1185">Reference proteome</keyword>
<sequence>MSEVVVTRAGTVRGVVAGEVRVFKGIPFAASPKSGPNRFRPPRPVVPWEGVRDAREYGPTAPKAPYPAPIDRYVPEVEIPGDDYLNLNVWTPSSGEGLPVMVFLHGGGFANGSNSIPLYDGTGFARDGVVMVSVNYRLGTEGFLYLEDGGHANLGLLDQVAALEWVRDNIAAFGGDPARVTVFGESAGAISIAMLLAMPG</sequence>
<accession>A0ABW3MB16</accession>
<dbReference type="PANTHER" id="PTHR11559">
    <property type="entry name" value="CARBOXYLESTERASE"/>
    <property type="match status" value="1"/>
</dbReference>
<dbReference type="Gene3D" id="3.40.50.1820">
    <property type="entry name" value="alpha/beta hydrolase"/>
    <property type="match status" value="1"/>
</dbReference>
<feature type="non-terminal residue" evidence="5">
    <location>
        <position position="200"/>
    </location>
</feature>
<dbReference type="Pfam" id="PF00135">
    <property type="entry name" value="COesterase"/>
    <property type="match status" value="1"/>
</dbReference>
<evidence type="ECO:0000313" key="6">
    <source>
        <dbReference type="Proteomes" id="UP001597045"/>
    </source>
</evidence>
<evidence type="ECO:0000256" key="1">
    <source>
        <dbReference type="ARBA" id="ARBA00005964"/>
    </source>
</evidence>
<dbReference type="PROSITE" id="PS00122">
    <property type="entry name" value="CARBOXYLESTERASE_B_1"/>
    <property type="match status" value="1"/>
</dbReference>
<dbReference type="EC" id="3.1.1.-" evidence="3"/>
<gene>
    <name evidence="5" type="ORF">ACFQ1S_13495</name>
</gene>